<evidence type="ECO:0000313" key="1">
    <source>
        <dbReference type="EMBL" id="SFL49908.1"/>
    </source>
</evidence>
<dbReference type="EMBL" id="FOTJ01000013">
    <property type="protein sequence ID" value="SFL49908.1"/>
    <property type="molecule type" value="Genomic_DNA"/>
</dbReference>
<proteinExistence type="predicted"/>
<organism evidence="1 2">
    <name type="scientific">Lactococcus garvieae</name>
    <dbReference type="NCBI Taxonomy" id="1363"/>
    <lineage>
        <taxon>Bacteria</taxon>
        <taxon>Bacillati</taxon>
        <taxon>Bacillota</taxon>
        <taxon>Bacilli</taxon>
        <taxon>Lactobacillales</taxon>
        <taxon>Streptococcaceae</taxon>
        <taxon>Lactococcus</taxon>
    </lineage>
</organism>
<dbReference type="AlphaFoldDB" id="A0A1I4I673"/>
<dbReference type="Proteomes" id="UP000181969">
    <property type="component" value="Unassembled WGS sequence"/>
</dbReference>
<protein>
    <recommendedName>
        <fullName evidence="3">DNA-binding protein</fullName>
    </recommendedName>
</protein>
<gene>
    <name evidence="1" type="ORF">SAMN05216438_11341</name>
</gene>
<name>A0A1I4I673_9LACT</name>
<reference evidence="1 2" key="1">
    <citation type="submission" date="2016-10" db="EMBL/GenBank/DDBJ databases">
        <authorList>
            <person name="de Groot N.N."/>
        </authorList>
    </citation>
    <scope>NUCLEOTIDE SEQUENCE [LARGE SCALE GENOMIC DNA]</scope>
    <source>
        <strain evidence="1 2">M79</strain>
    </source>
</reference>
<sequence>MAKRKGRNDFDYSLLMTKNEAAELTGVSVPWFDDNIKPCPSLPKVKVGTKTRYPRDPFVEWMGKNWELFK</sequence>
<dbReference type="RefSeq" id="WP_074751669.1">
    <property type="nucleotide sequence ID" value="NZ_FOTJ01000013.1"/>
</dbReference>
<evidence type="ECO:0008006" key="3">
    <source>
        <dbReference type="Google" id="ProtNLM"/>
    </source>
</evidence>
<dbReference type="OrthoDB" id="2222873at2"/>
<accession>A0A1I4I673</accession>
<evidence type="ECO:0000313" key="2">
    <source>
        <dbReference type="Proteomes" id="UP000181969"/>
    </source>
</evidence>